<gene>
    <name evidence="2" type="ORF">KDL01_37710</name>
</gene>
<evidence type="ECO:0000313" key="2">
    <source>
        <dbReference type="EMBL" id="MBR7839064.1"/>
    </source>
</evidence>
<dbReference type="Pfam" id="PF00753">
    <property type="entry name" value="Lactamase_B"/>
    <property type="match status" value="1"/>
</dbReference>
<evidence type="ECO:0000259" key="1">
    <source>
        <dbReference type="SMART" id="SM00849"/>
    </source>
</evidence>
<dbReference type="SUPFAM" id="SSF56281">
    <property type="entry name" value="Metallo-hydrolase/oxidoreductase"/>
    <property type="match status" value="1"/>
</dbReference>
<proteinExistence type="predicted"/>
<reference evidence="2" key="1">
    <citation type="submission" date="2021-04" db="EMBL/GenBank/DDBJ databases">
        <title>Genome based classification of Actinospica acidithermotolerans sp. nov., an actinobacterium isolated from an Indonesian hot spring.</title>
        <authorList>
            <person name="Kusuma A.B."/>
            <person name="Putra K.E."/>
            <person name="Nafisah S."/>
            <person name="Loh J."/>
            <person name="Nouioui I."/>
            <person name="Goodfellow M."/>
        </authorList>
    </citation>
    <scope>NUCLEOTIDE SEQUENCE</scope>
    <source>
        <strain evidence="2">CSCA 57</strain>
    </source>
</reference>
<sequence>MGTQTEIDFTSKAPVAGRLDIAWNHGVEPGSGAAAEPLVQVHQYDEHTVVLRQSKTASYEAPFVFLLFGNERVLLLDTGATEDPEQFPLRATVDRLIGEWLERNPRDAGYELVVAHTHSHGDHVAGDAQFEGRPGTSVVGKDLEAVQAFFGFDAQQAAAPGSARNVTYDLGGRVLEVMATPGHHATGITVYDPWTAILFAGDTVLPGRLYAFDFPAFLDTVERMVAFTESHVVSHILGCHVEMTRTPRLDYPIGAPYQPDEAAPSFTPAQLRAVRDAARSIAGEQGVHHFDDFNIYNEPNEQDLRALVERGEAALRDACSAH</sequence>
<accession>A0A941F0E2</accession>
<dbReference type="RefSeq" id="WP_212533508.1">
    <property type="nucleotide sequence ID" value="NZ_JAGSOG010000372.1"/>
</dbReference>
<dbReference type="InterPro" id="IPR036866">
    <property type="entry name" value="RibonucZ/Hydroxyglut_hydro"/>
</dbReference>
<feature type="domain" description="Metallo-beta-lactamase" evidence="1">
    <location>
        <begin position="61"/>
        <end position="240"/>
    </location>
</feature>
<dbReference type="PANTHER" id="PTHR42951">
    <property type="entry name" value="METALLO-BETA-LACTAMASE DOMAIN-CONTAINING"/>
    <property type="match status" value="1"/>
</dbReference>
<dbReference type="InterPro" id="IPR001279">
    <property type="entry name" value="Metallo-B-lactamas"/>
</dbReference>
<dbReference type="Gene3D" id="3.60.15.10">
    <property type="entry name" value="Ribonuclease Z/Hydroxyacylglutathione hydrolase-like"/>
    <property type="match status" value="1"/>
</dbReference>
<comment type="caution">
    <text evidence="2">The sequence shown here is derived from an EMBL/GenBank/DDBJ whole genome shotgun (WGS) entry which is preliminary data.</text>
</comment>
<dbReference type="SMART" id="SM00849">
    <property type="entry name" value="Lactamase_B"/>
    <property type="match status" value="1"/>
</dbReference>
<dbReference type="AlphaFoldDB" id="A0A941F0E2"/>
<organism evidence="2 3">
    <name type="scientific">Actinospica durhamensis</name>
    <dbReference type="NCBI Taxonomy" id="1508375"/>
    <lineage>
        <taxon>Bacteria</taxon>
        <taxon>Bacillati</taxon>
        <taxon>Actinomycetota</taxon>
        <taxon>Actinomycetes</taxon>
        <taxon>Catenulisporales</taxon>
        <taxon>Actinospicaceae</taxon>
        <taxon>Actinospica</taxon>
    </lineage>
</organism>
<dbReference type="EMBL" id="JAGSOG010000372">
    <property type="protein sequence ID" value="MBR7839064.1"/>
    <property type="molecule type" value="Genomic_DNA"/>
</dbReference>
<protein>
    <submittedName>
        <fullName evidence="2">MBL fold metallo-hydrolase</fullName>
    </submittedName>
</protein>
<name>A0A941F0E2_9ACTN</name>
<evidence type="ECO:0000313" key="3">
    <source>
        <dbReference type="Proteomes" id="UP000675781"/>
    </source>
</evidence>
<dbReference type="InterPro" id="IPR050855">
    <property type="entry name" value="NDM-1-like"/>
</dbReference>
<dbReference type="PANTHER" id="PTHR42951:SF4">
    <property type="entry name" value="ACYL-COENZYME A THIOESTERASE MBLAC2"/>
    <property type="match status" value="1"/>
</dbReference>
<keyword evidence="3" id="KW-1185">Reference proteome</keyword>
<dbReference type="Proteomes" id="UP000675781">
    <property type="component" value="Unassembled WGS sequence"/>
</dbReference>